<keyword evidence="3 5" id="KW-1133">Transmembrane helix</keyword>
<feature type="transmembrane region" description="Helical" evidence="5">
    <location>
        <begin position="239"/>
        <end position="259"/>
    </location>
</feature>
<comment type="caution">
    <text evidence="7">The sequence shown here is derived from an EMBL/GenBank/DDBJ whole genome shotgun (WGS) entry which is preliminary data.</text>
</comment>
<feature type="transmembrane region" description="Helical" evidence="5">
    <location>
        <begin position="86"/>
        <end position="106"/>
    </location>
</feature>
<dbReference type="GO" id="GO:0007189">
    <property type="term" value="P:adenylate cyclase-activating G protein-coupled receptor signaling pathway"/>
    <property type="evidence" value="ECO:0007669"/>
    <property type="project" value="TreeGrafter"/>
</dbReference>
<feature type="domain" description="G-protein coupled receptors family 2 profile 2" evidence="6">
    <location>
        <begin position="6"/>
        <end position="260"/>
    </location>
</feature>
<evidence type="ECO:0000313" key="8">
    <source>
        <dbReference type="Proteomes" id="UP000692954"/>
    </source>
</evidence>
<dbReference type="EMBL" id="CAJJDN010000080">
    <property type="protein sequence ID" value="CAD8103557.1"/>
    <property type="molecule type" value="Genomic_DNA"/>
</dbReference>
<comment type="subcellular location">
    <subcellularLocation>
        <location evidence="1">Membrane</location>
        <topology evidence="1">Multi-pass membrane protein</topology>
    </subcellularLocation>
</comment>
<dbReference type="PANTHER" id="PTHR23112">
    <property type="entry name" value="G PROTEIN-COUPLED RECEPTOR 157-RELATED"/>
    <property type="match status" value="1"/>
</dbReference>
<protein>
    <recommendedName>
        <fullName evidence="6">G-protein coupled receptors family 2 profile 2 domain-containing protein</fullName>
    </recommendedName>
</protein>
<feature type="transmembrane region" description="Helical" evidence="5">
    <location>
        <begin position="164"/>
        <end position="187"/>
    </location>
</feature>
<dbReference type="Proteomes" id="UP000692954">
    <property type="component" value="Unassembled WGS sequence"/>
</dbReference>
<evidence type="ECO:0000256" key="4">
    <source>
        <dbReference type="ARBA" id="ARBA00023136"/>
    </source>
</evidence>
<feature type="transmembrane region" description="Helical" evidence="5">
    <location>
        <begin position="6"/>
        <end position="29"/>
    </location>
</feature>
<keyword evidence="4 5" id="KW-0472">Membrane</keyword>
<evidence type="ECO:0000256" key="5">
    <source>
        <dbReference type="SAM" id="Phobius"/>
    </source>
</evidence>
<evidence type="ECO:0000256" key="2">
    <source>
        <dbReference type="ARBA" id="ARBA00022692"/>
    </source>
</evidence>
<evidence type="ECO:0000259" key="6">
    <source>
        <dbReference type="PROSITE" id="PS50261"/>
    </source>
</evidence>
<dbReference type="GO" id="GO:0007166">
    <property type="term" value="P:cell surface receptor signaling pathway"/>
    <property type="evidence" value="ECO:0007669"/>
    <property type="project" value="InterPro"/>
</dbReference>
<reference evidence="7" key="1">
    <citation type="submission" date="2021-01" db="EMBL/GenBank/DDBJ databases">
        <authorList>
            <consortium name="Genoscope - CEA"/>
            <person name="William W."/>
        </authorList>
    </citation>
    <scope>NUCLEOTIDE SEQUENCE</scope>
</reference>
<dbReference type="AlphaFoldDB" id="A0A8S1PJY2"/>
<dbReference type="PROSITE" id="PS50261">
    <property type="entry name" value="G_PROTEIN_RECEP_F2_4"/>
    <property type="match status" value="1"/>
</dbReference>
<dbReference type="SUPFAM" id="SSF81321">
    <property type="entry name" value="Family A G protein-coupled receptor-like"/>
    <property type="match status" value="1"/>
</dbReference>
<evidence type="ECO:0000256" key="3">
    <source>
        <dbReference type="ARBA" id="ARBA00022989"/>
    </source>
</evidence>
<feature type="transmembrane region" description="Helical" evidence="5">
    <location>
        <begin position="41"/>
        <end position="66"/>
    </location>
</feature>
<organism evidence="7 8">
    <name type="scientific">Paramecium sonneborni</name>
    <dbReference type="NCBI Taxonomy" id="65129"/>
    <lineage>
        <taxon>Eukaryota</taxon>
        <taxon>Sar</taxon>
        <taxon>Alveolata</taxon>
        <taxon>Ciliophora</taxon>
        <taxon>Intramacronucleata</taxon>
        <taxon>Oligohymenophorea</taxon>
        <taxon>Peniculida</taxon>
        <taxon>Parameciidae</taxon>
        <taxon>Paramecium</taxon>
    </lineage>
</organism>
<gene>
    <name evidence="7" type="ORF">PSON_ATCC_30995.1.T0800154</name>
</gene>
<dbReference type="GO" id="GO:0005886">
    <property type="term" value="C:plasma membrane"/>
    <property type="evidence" value="ECO:0007669"/>
    <property type="project" value="TreeGrafter"/>
</dbReference>
<keyword evidence="8" id="KW-1185">Reference proteome</keyword>
<sequence length="285" mass="32810">MPQLFIAIEILVLGSLSIIGCSFVIFCYLKFNELRTDQLKIVIHIIIYDLIQQVLLFSSAVAFLIIDQSEFQLIAYPIICYGQATLLQFSLLSSTIWTTLIANNLYRTVKYGDRKYHRMAYLTIGFLFPLLMSLLPFAFDAYGVSAIFPMSMCSFNSNKSEIKYLILVFQDVPIWTTFVYNAVIFTLVIKELYDNLGSKCIAENKQIFLLFLYPFLVAVCWGMPAMINQFKVDARIWPIISFGFGSLIGLLDSYLYCYLSLVRRLKWVGFSLELKTESIEMARLQ</sequence>
<proteinExistence type="predicted"/>
<feature type="transmembrane region" description="Helical" evidence="5">
    <location>
        <begin position="118"/>
        <end position="144"/>
    </location>
</feature>
<accession>A0A8S1PJY2</accession>
<evidence type="ECO:0000313" key="7">
    <source>
        <dbReference type="EMBL" id="CAD8103557.1"/>
    </source>
</evidence>
<dbReference type="InterPro" id="IPR017981">
    <property type="entry name" value="GPCR_2-like_7TM"/>
</dbReference>
<dbReference type="PANTHER" id="PTHR23112:SF0">
    <property type="entry name" value="TRANSMEMBRANE PROTEIN 116"/>
    <property type="match status" value="1"/>
</dbReference>
<evidence type="ECO:0000256" key="1">
    <source>
        <dbReference type="ARBA" id="ARBA00004141"/>
    </source>
</evidence>
<feature type="transmembrane region" description="Helical" evidence="5">
    <location>
        <begin position="207"/>
        <end position="227"/>
    </location>
</feature>
<keyword evidence="2 5" id="KW-0812">Transmembrane</keyword>
<dbReference type="OrthoDB" id="100006at2759"/>
<dbReference type="GO" id="GO:0004930">
    <property type="term" value="F:G protein-coupled receptor activity"/>
    <property type="evidence" value="ECO:0007669"/>
    <property type="project" value="TreeGrafter"/>
</dbReference>
<name>A0A8S1PJY2_9CILI</name>